<dbReference type="InterPro" id="IPR032696">
    <property type="entry name" value="SQ_cyclase_C"/>
</dbReference>
<name>A0A1M2V5T6_TRAPU</name>
<keyword evidence="3" id="KW-0677">Repeat</keyword>
<evidence type="ECO:0000256" key="2">
    <source>
        <dbReference type="ARBA" id="ARBA00022516"/>
    </source>
</evidence>
<dbReference type="AlphaFoldDB" id="A0A1M2V5T6"/>
<dbReference type="GO" id="GO:0005811">
    <property type="term" value="C:lipid droplet"/>
    <property type="evidence" value="ECO:0007669"/>
    <property type="project" value="InterPro"/>
</dbReference>
<dbReference type="Proteomes" id="UP000184267">
    <property type="component" value="Unassembled WGS sequence"/>
</dbReference>
<protein>
    <submittedName>
        <fullName evidence="9">Lanosterol synthase</fullName>
    </submittedName>
</protein>
<evidence type="ECO:0000259" key="8">
    <source>
        <dbReference type="Pfam" id="PF13249"/>
    </source>
</evidence>
<gene>
    <name evidence="9" type="ORF">TRAPUB_6497</name>
</gene>
<keyword evidence="6" id="KW-0413">Isomerase</keyword>
<dbReference type="Pfam" id="PF13243">
    <property type="entry name" value="SQHop_cyclase_C"/>
    <property type="match status" value="1"/>
</dbReference>
<feature type="domain" description="Squalene cyclase C-terminal" evidence="7">
    <location>
        <begin position="224"/>
        <end position="556"/>
    </location>
</feature>
<dbReference type="Pfam" id="PF13249">
    <property type="entry name" value="SQHop_cyclase_N"/>
    <property type="match status" value="1"/>
</dbReference>
<dbReference type="InterPro" id="IPR008930">
    <property type="entry name" value="Terpenoid_cyclase/PrenylTrfase"/>
</dbReference>
<evidence type="ECO:0000256" key="5">
    <source>
        <dbReference type="ARBA" id="ARBA00023098"/>
    </source>
</evidence>
<dbReference type="FunFam" id="1.50.10.20:FF:000003">
    <property type="entry name" value="Terpene cyclase/mutase family member"/>
    <property type="match status" value="1"/>
</dbReference>
<dbReference type="InterPro" id="IPR032697">
    <property type="entry name" value="SQ_cyclase_N"/>
</dbReference>
<keyword evidence="2" id="KW-0444">Lipid biosynthesis</keyword>
<evidence type="ECO:0000313" key="10">
    <source>
        <dbReference type="Proteomes" id="UP000184267"/>
    </source>
</evidence>
<dbReference type="PANTHER" id="PTHR11764">
    <property type="entry name" value="TERPENE CYCLASE/MUTASE FAMILY MEMBER"/>
    <property type="match status" value="1"/>
</dbReference>
<evidence type="ECO:0000256" key="6">
    <source>
        <dbReference type="ARBA" id="ARBA00023235"/>
    </source>
</evidence>
<dbReference type="PANTHER" id="PTHR11764:SF20">
    <property type="entry name" value="LANOSTEROL SYNTHASE"/>
    <property type="match status" value="1"/>
</dbReference>
<dbReference type="GO" id="GO:0000250">
    <property type="term" value="F:lanosterol synthase activity"/>
    <property type="evidence" value="ECO:0007669"/>
    <property type="project" value="TreeGrafter"/>
</dbReference>
<reference evidence="9 10" key="1">
    <citation type="submission" date="2016-10" db="EMBL/GenBank/DDBJ databases">
        <title>Genome sequence of the basidiomycete white-rot fungus Trametes pubescens.</title>
        <authorList>
            <person name="Makela M.R."/>
            <person name="Granchi Z."/>
            <person name="Peng M."/>
            <person name="De Vries R.P."/>
            <person name="Grigoriev I."/>
            <person name="Riley R."/>
            <person name="Hilden K."/>
        </authorList>
    </citation>
    <scope>NUCLEOTIDE SEQUENCE [LARGE SCALE GENOMIC DNA]</scope>
    <source>
        <strain evidence="9 10">FBCC735</strain>
    </source>
</reference>
<dbReference type="EMBL" id="MNAD01001640">
    <property type="protein sequence ID" value="OJT02958.1"/>
    <property type="molecule type" value="Genomic_DNA"/>
</dbReference>
<dbReference type="OMA" id="WVHIRQV"/>
<dbReference type="InterPro" id="IPR018333">
    <property type="entry name" value="Squalene_cyclase"/>
</dbReference>
<evidence type="ECO:0000256" key="4">
    <source>
        <dbReference type="ARBA" id="ARBA00022955"/>
    </source>
</evidence>
<accession>A0A1M2V5T6</accession>
<dbReference type="SUPFAM" id="SSF48239">
    <property type="entry name" value="Terpenoid cyclases/Protein prenyltransferases"/>
    <property type="match status" value="2"/>
</dbReference>
<evidence type="ECO:0000256" key="1">
    <source>
        <dbReference type="ARBA" id="ARBA00009755"/>
    </source>
</evidence>
<keyword evidence="4" id="KW-0752">Steroid biosynthesis</keyword>
<comment type="caution">
    <text evidence="9">The sequence shown here is derived from an EMBL/GenBank/DDBJ whole genome shotgun (WGS) entry which is preliminary data.</text>
</comment>
<feature type="domain" description="Squalene cyclase N-terminal" evidence="8">
    <location>
        <begin position="1"/>
        <end position="192"/>
    </location>
</feature>
<dbReference type="OrthoDB" id="21502at2759"/>
<evidence type="ECO:0000256" key="3">
    <source>
        <dbReference type="ARBA" id="ARBA00022737"/>
    </source>
</evidence>
<evidence type="ECO:0000313" key="9">
    <source>
        <dbReference type="EMBL" id="OJT02958.1"/>
    </source>
</evidence>
<dbReference type="CDD" id="cd02892">
    <property type="entry name" value="SQCY_1"/>
    <property type="match status" value="1"/>
</dbReference>
<dbReference type="SFLD" id="SFLDG01016">
    <property type="entry name" value="Prenyltransferase_Like_2"/>
    <property type="match status" value="1"/>
</dbReference>
<proteinExistence type="inferred from homology"/>
<keyword evidence="5" id="KW-0443">Lipid metabolism</keyword>
<dbReference type="GO" id="GO:0016104">
    <property type="term" value="P:triterpenoid biosynthetic process"/>
    <property type="evidence" value="ECO:0007669"/>
    <property type="project" value="InterPro"/>
</dbReference>
<dbReference type="STRING" id="154538.A0A1M2V5T6"/>
<evidence type="ECO:0000259" key="7">
    <source>
        <dbReference type="Pfam" id="PF13243"/>
    </source>
</evidence>
<dbReference type="Gene3D" id="1.50.10.20">
    <property type="match status" value="2"/>
</dbReference>
<dbReference type="GO" id="GO:0006696">
    <property type="term" value="P:ergosterol biosynthetic process"/>
    <property type="evidence" value="ECO:0007669"/>
    <property type="project" value="TreeGrafter"/>
</dbReference>
<dbReference type="NCBIfam" id="TIGR01787">
    <property type="entry name" value="squalene_cyclas"/>
    <property type="match status" value="1"/>
</dbReference>
<organism evidence="9 10">
    <name type="scientific">Trametes pubescens</name>
    <name type="common">White-rot fungus</name>
    <dbReference type="NCBI Taxonomy" id="154538"/>
    <lineage>
        <taxon>Eukaryota</taxon>
        <taxon>Fungi</taxon>
        <taxon>Dikarya</taxon>
        <taxon>Basidiomycota</taxon>
        <taxon>Agaricomycotina</taxon>
        <taxon>Agaricomycetes</taxon>
        <taxon>Polyporales</taxon>
        <taxon>Polyporaceae</taxon>
        <taxon>Trametes</taxon>
    </lineage>
</organism>
<keyword evidence="10" id="KW-1185">Reference proteome</keyword>
<comment type="similarity">
    <text evidence="1">Belongs to the terpene cyclase/mutase family.</text>
</comment>
<sequence>MRVLGVKADHPVAVKARGCLHKLGGATGVPSWGKFWLSILNVYDWDGNHPIPSELWLLPDWVPFHPHKWWIHTRNVYIPMGYLYGIRYKMEENDLVLALREELYTQNYYSIDWPAQRSHVAAVDLYTPHSSILELLYGVLGTYEQCAFPPLRRAAIQRCYELVVMEDDNTDYQTLGPVSKMMNLIVRAHVDGRESVAYKRHFERRQDFMWLAREGMMMCGTNGSQLWDIAFVAQALVEGGLACDEEFKDSVHGIVRWLDHCQIQENPKHFESAYRHATKGAWPFSTRTQGYTVSDCTGEGLKAVIYIQDHVPGAPQLVSERRLCDAVDILLSMQNPNGGFASYELVRAPQWLEYLNPAEVFGNIMTEYNYPECTTSVITALSIFRKHNVEYRARDIQRVITKAVDYVHKAQRPDGPWFGSWGVCFTYATQFALESLSLVGETYANSAAVRRACDFLVSKQRADGGWGESYRSCEIAQWVEHEKTQAVQTSWAVMALMYGKYPHAGPIERGVQLVMSRQQPDGSWPQEAVEGVFNKNVAISYPNFKFDFTIWMLGRAHHYLAELRGEKA</sequence>